<dbReference type="Proteomes" id="UP000645828">
    <property type="component" value="Unassembled WGS sequence"/>
</dbReference>
<gene>
    <name evidence="2" type="ORF">NYPRO_LOCUS6569</name>
</gene>
<protein>
    <submittedName>
        <fullName evidence="2">(raccoon dog) hypothetical protein</fullName>
    </submittedName>
</protein>
<evidence type="ECO:0000313" key="3">
    <source>
        <dbReference type="Proteomes" id="UP000645828"/>
    </source>
</evidence>
<reference evidence="2" key="1">
    <citation type="submission" date="2020-12" db="EMBL/GenBank/DDBJ databases">
        <authorList>
            <consortium name="Molecular Ecology Group"/>
        </authorList>
    </citation>
    <scope>NUCLEOTIDE SEQUENCE</scope>
    <source>
        <strain evidence="2">TBG_1078</strain>
    </source>
</reference>
<accession>A0A811Y9J5</accession>
<evidence type="ECO:0000256" key="1">
    <source>
        <dbReference type="SAM" id="MobiDB-lite"/>
    </source>
</evidence>
<proteinExistence type="predicted"/>
<feature type="compositionally biased region" description="Basic and acidic residues" evidence="1">
    <location>
        <begin position="207"/>
        <end position="218"/>
    </location>
</feature>
<comment type="caution">
    <text evidence="2">The sequence shown here is derived from an EMBL/GenBank/DDBJ whole genome shotgun (WGS) entry which is preliminary data.</text>
</comment>
<dbReference type="AlphaFoldDB" id="A0A811Y9J5"/>
<feature type="region of interest" description="Disordered" evidence="1">
    <location>
        <begin position="47"/>
        <end position="145"/>
    </location>
</feature>
<sequence length="226" mass="23431">MCLDSDPVICPVNRALLEMVSWKSHPRQELRPGLSIWPQAGYSHLHPQMMSTPPTPAAFCADSTGGGRRGETSRGGETGSGVRAHQAAPAPPSPDPAPEGVGRLGPQEPRPHAGPAPASCPRRAGAVPGPVSPASPIHRQPPPCTPGALAPAWSLLARPKLASPAGLSALRSRTAAAPRGGFPRFLLRARALAEELTLLGSSGNGDGDPRNREQKDVLKSLLPSSL</sequence>
<organism evidence="2 3">
    <name type="scientific">Nyctereutes procyonoides</name>
    <name type="common">Raccoon dog</name>
    <name type="synonym">Canis procyonoides</name>
    <dbReference type="NCBI Taxonomy" id="34880"/>
    <lineage>
        <taxon>Eukaryota</taxon>
        <taxon>Metazoa</taxon>
        <taxon>Chordata</taxon>
        <taxon>Craniata</taxon>
        <taxon>Vertebrata</taxon>
        <taxon>Euteleostomi</taxon>
        <taxon>Mammalia</taxon>
        <taxon>Eutheria</taxon>
        <taxon>Laurasiatheria</taxon>
        <taxon>Carnivora</taxon>
        <taxon>Caniformia</taxon>
        <taxon>Canidae</taxon>
        <taxon>Nyctereutes</taxon>
    </lineage>
</organism>
<evidence type="ECO:0000313" key="2">
    <source>
        <dbReference type="EMBL" id="CAD7673774.1"/>
    </source>
</evidence>
<keyword evidence="3" id="KW-1185">Reference proteome</keyword>
<dbReference type="EMBL" id="CAJHUB010000672">
    <property type="protein sequence ID" value="CAD7673774.1"/>
    <property type="molecule type" value="Genomic_DNA"/>
</dbReference>
<feature type="region of interest" description="Disordered" evidence="1">
    <location>
        <begin position="198"/>
        <end position="226"/>
    </location>
</feature>
<name>A0A811Y9J5_NYCPR</name>